<keyword evidence="2" id="KW-1185">Reference proteome</keyword>
<dbReference type="OrthoDB" id="2745898at2759"/>
<accession>A0A6A4HUI5</accession>
<dbReference type="Proteomes" id="UP000799118">
    <property type="component" value="Unassembled WGS sequence"/>
</dbReference>
<evidence type="ECO:0000313" key="1">
    <source>
        <dbReference type="EMBL" id="KAE9402872.1"/>
    </source>
</evidence>
<dbReference type="AlphaFoldDB" id="A0A6A4HUI5"/>
<dbReference type="EMBL" id="ML769430">
    <property type="protein sequence ID" value="KAE9402872.1"/>
    <property type="molecule type" value="Genomic_DNA"/>
</dbReference>
<proteinExistence type="predicted"/>
<reference evidence="1" key="1">
    <citation type="journal article" date="2019" name="Environ. Microbiol.">
        <title>Fungal ecological strategies reflected in gene transcription - a case study of two litter decomposers.</title>
        <authorList>
            <person name="Barbi F."/>
            <person name="Kohler A."/>
            <person name="Barry K."/>
            <person name="Baskaran P."/>
            <person name="Daum C."/>
            <person name="Fauchery L."/>
            <person name="Ihrmark K."/>
            <person name="Kuo A."/>
            <person name="LaButti K."/>
            <person name="Lipzen A."/>
            <person name="Morin E."/>
            <person name="Grigoriev I.V."/>
            <person name="Henrissat B."/>
            <person name="Lindahl B."/>
            <person name="Martin F."/>
        </authorList>
    </citation>
    <scope>NUCLEOTIDE SEQUENCE</scope>
    <source>
        <strain evidence="1">JB14</strain>
    </source>
</reference>
<name>A0A6A4HUI5_9AGAR</name>
<organism evidence="1 2">
    <name type="scientific">Gymnopus androsaceus JB14</name>
    <dbReference type="NCBI Taxonomy" id="1447944"/>
    <lineage>
        <taxon>Eukaryota</taxon>
        <taxon>Fungi</taxon>
        <taxon>Dikarya</taxon>
        <taxon>Basidiomycota</taxon>
        <taxon>Agaricomycotina</taxon>
        <taxon>Agaricomycetes</taxon>
        <taxon>Agaricomycetidae</taxon>
        <taxon>Agaricales</taxon>
        <taxon>Marasmiineae</taxon>
        <taxon>Omphalotaceae</taxon>
        <taxon>Gymnopus</taxon>
    </lineage>
</organism>
<gene>
    <name evidence="1" type="ORF">BT96DRAFT_1017282</name>
</gene>
<sequence length="320" mass="36982">MFENLKLNGRSMHSLQRKTERIIAIFDGKPHLASCVRILDFLGFNLKRPEKEGIYAQIAKGVIQRLSKVDTINFNDVHWERLSSLLRAALSERDVFDTFADLASLLKPRDVPESAHTIPRSIKLDEFLTNEIHTFTPWFQEELCPFEIRDLRFLRMHIYGHYESTAFMVHHAGPNLRKLELRYRSGLGASDLVHLGHMPNLNSFVLDICDSGVGTDILIPWIRSFFEPLLRLDGHTHPLRHFTLVIAVASHESDTAQWELEWDQYAVLDQLFANSVFASLEMVNIVVKRSNLQKLIIPTELLGWKLPFLKGSWKLKVDFQ</sequence>
<protein>
    <submittedName>
        <fullName evidence="1">Uncharacterized protein</fullName>
    </submittedName>
</protein>
<evidence type="ECO:0000313" key="2">
    <source>
        <dbReference type="Proteomes" id="UP000799118"/>
    </source>
</evidence>